<feature type="transmembrane region" description="Helical" evidence="7">
    <location>
        <begin position="307"/>
        <end position="333"/>
    </location>
</feature>
<name>A0ABT3ZGD4_9HYPH</name>
<feature type="transmembrane region" description="Helical" evidence="7">
    <location>
        <begin position="7"/>
        <end position="28"/>
    </location>
</feature>
<comment type="caution">
    <text evidence="9">The sequence shown here is derived from an EMBL/GenBank/DDBJ whole genome shotgun (WGS) entry which is preliminary data.</text>
</comment>
<dbReference type="InterPro" id="IPR002656">
    <property type="entry name" value="Acyl_transf_3_dom"/>
</dbReference>
<keyword evidence="10" id="KW-1185">Reference proteome</keyword>
<gene>
    <name evidence="9" type="ORF">OEG84_24695</name>
</gene>
<proteinExistence type="inferred from homology"/>
<dbReference type="EMBL" id="JAOVZR010000003">
    <property type="protein sequence ID" value="MCY0150808.1"/>
    <property type="molecule type" value="Genomic_DNA"/>
</dbReference>
<feature type="transmembrane region" description="Helical" evidence="7">
    <location>
        <begin position="122"/>
        <end position="140"/>
    </location>
</feature>
<accession>A0ABT3ZGD4</accession>
<evidence type="ECO:0000256" key="2">
    <source>
        <dbReference type="ARBA" id="ARBA00007400"/>
    </source>
</evidence>
<evidence type="ECO:0000313" key="9">
    <source>
        <dbReference type="EMBL" id="MCY0150808.1"/>
    </source>
</evidence>
<feature type="domain" description="Acyltransferase 3" evidence="8">
    <location>
        <begin position="8"/>
        <end position="321"/>
    </location>
</feature>
<dbReference type="GO" id="GO:0016746">
    <property type="term" value="F:acyltransferase activity"/>
    <property type="evidence" value="ECO:0007669"/>
    <property type="project" value="UniProtKB-KW"/>
</dbReference>
<sequence length="344" mass="38530">MTSSKRLAWVDLAKGMSIILVVMMYAAYNTGTHTGSVGFLHYVIAFATPFRMPEFFLISGLFLSTVIARPWQRYADRRFVHYMYFYVLWAFIMIALKVGIFARDPIAMVADLARAIVQPYGVLWFVYMLGLFAIAAKLLWQFRTPHWLVIAVATGLQIASINVSSYIVTQFTAYFVFFYIGYAFAAQIFRVAGWVAENRGKGIAALVAWLFVNGLLVFLPSFELMPGETRMGFAAFPPLHFLLGVAGAVALCAFSVVLMDRPYTGWLRWIGAHSLVIYLAFTIPMSVFREIAMNTGLITQTGPLSLAVFVVALTTPIILYFAIGLTGFGRFLFDRPGWARISPE</sequence>
<reference evidence="9" key="1">
    <citation type="submission" date="2022-10" db="EMBL/GenBank/DDBJ databases">
        <title>Hoeflea sp. G2-23, isolated from marine algae.</title>
        <authorList>
            <person name="Kristyanto S."/>
            <person name="Kim J.M."/>
            <person name="Jeon C.O."/>
        </authorList>
    </citation>
    <scope>NUCLEOTIDE SEQUENCE</scope>
    <source>
        <strain evidence="9">G2-23</strain>
    </source>
</reference>
<feature type="transmembrane region" description="Helical" evidence="7">
    <location>
        <begin position="266"/>
        <end position="287"/>
    </location>
</feature>
<dbReference type="Pfam" id="PF01757">
    <property type="entry name" value="Acyl_transf_3"/>
    <property type="match status" value="1"/>
</dbReference>
<evidence type="ECO:0000256" key="1">
    <source>
        <dbReference type="ARBA" id="ARBA00004651"/>
    </source>
</evidence>
<feature type="transmembrane region" description="Helical" evidence="7">
    <location>
        <begin position="40"/>
        <end position="67"/>
    </location>
</feature>
<evidence type="ECO:0000256" key="6">
    <source>
        <dbReference type="ARBA" id="ARBA00023136"/>
    </source>
</evidence>
<feature type="transmembrane region" description="Helical" evidence="7">
    <location>
        <begin position="79"/>
        <end position="102"/>
    </location>
</feature>
<organism evidence="9 10">
    <name type="scientific">Hoeflea algicola</name>
    <dbReference type="NCBI Taxonomy" id="2983763"/>
    <lineage>
        <taxon>Bacteria</taxon>
        <taxon>Pseudomonadati</taxon>
        <taxon>Pseudomonadota</taxon>
        <taxon>Alphaproteobacteria</taxon>
        <taxon>Hyphomicrobiales</taxon>
        <taxon>Rhizobiaceae</taxon>
        <taxon>Hoeflea</taxon>
    </lineage>
</organism>
<feature type="transmembrane region" description="Helical" evidence="7">
    <location>
        <begin position="147"/>
        <end position="168"/>
    </location>
</feature>
<feature type="transmembrane region" description="Helical" evidence="7">
    <location>
        <begin position="202"/>
        <end position="219"/>
    </location>
</feature>
<dbReference type="RefSeq" id="WP_267656547.1">
    <property type="nucleotide sequence ID" value="NZ_JAOVZR010000003.1"/>
</dbReference>
<evidence type="ECO:0000256" key="7">
    <source>
        <dbReference type="SAM" id="Phobius"/>
    </source>
</evidence>
<dbReference type="Proteomes" id="UP001073227">
    <property type="component" value="Unassembled WGS sequence"/>
</dbReference>
<keyword evidence="9" id="KW-0808">Transferase</keyword>
<dbReference type="PANTHER" id="PTHR40074">
    <property type="entry name" value="O-ACETYLTRANSFERASE WECH"/>
    <property type="match status" value="1"/>
</dbReference>
<evidence type="ECO:0000256" key="5">
    <source>
        <dbReference type="ARBA" id="ARBA00022989"/>
    </source>
</evidence>
<dbReference type="PANTHER" id="PTHR40074:SF4">
    <property type="entry name" value="INNER MEMBRANE PROTEIN YCFT"/>
    <property type="match status" value="1"/>
</dbReference>
<protein>
    <submittedName>
        <fullName evidence="9">Acyltransferase family protein</fullName>
    </submittedName>
</protein>
<evidence type="ECO:0000259" key="8">
    <source>
        <dbReference type="Pfam" id="PF01757"/>
    </source>
</evidence>
<keyword evidence="5 7" id="KW-1133">Transmembrane helix</keyword>
<evidence type="ECO:0000313" key="10">
    <source>
        <dbReference type="Proteomes" id="UP001073227"/>
    </source>
</evidence>
<evidence type="ECO:0000256" key="3">
    <source>
        <dbReference type="ARBA" id="ARBA00022475"/>
    </source>
</evidence>
<keyword evidence="6 7" id="KW-0472">Membrane</keyword>
<keyword evidence="9" id="KW-0012">Acyltransferase</keyword>
<comment type="subcellular location">
    <subcellularLocation>
        <location evidence="1">Cell membrane</location>
        <topology evidence="1">Multi-pass membrane protein</topology>
    </subcellularLocation>
</comment>
<keyword evidence="4 7" id="KW-0812">Transmembrane</keyword>
<feature type="transmembrane region" description="Helical" evidence="7">
    <location>
        <begin position="239"/>
        <end position="259"/>
    </location>
</feature>
<evidence type="ECO:0000256" key="4">
    <source>
        <dbReference type="ARBA" id="ARBA00022692"/>
    </source>
</evidence>
<comment type="similarity">
    <text evidence="2">Belongs to the acyltransferase 3 family.</text>
</comment>
<keyword evidence="3" id="KW-1003">Cell membrane</keyword>
<feature type="transmembrane region" description="Helical" evidence="7">
    <location>
        <begin position="174"/>
        <end position="195"/>
    </location>
</feature>